<feature type="domain" description="CCHC-type" evidence="6">
    <location>
        <begin position="87"/>
        <end position="101"/>
    </location>
</feature>
<gene>
    <name evidence="7" type="ORF">FOL47_002567</name>
</gene>
<proteinExistence type="predicted"/>
<evidence type="ECO:0000256" key="5">
    <source>
        <dbReference type="PROSITE-ProRule" id="PRU00047"/>
    </source>
</evidence>
<evidence type="ECO:0000259" key="6">
    <source>
        <dbReference type="PROSITE" id="PS50158"/>
    </source>
</evidence>
<feature type="domain" description="CCHC-type" evidence="6">
    <location>
        <begin position="281"/>
        <end position="296"/>
    </location>
</feature>
<reference evidence="7 8" key="1">
    <citation type="submission" date="2020-04" db="EMBL/GenBank/DDBJ databases">
        <title>Perkinsus chesapeaki whole genome sequence.</title>
        <authorList>
            <person name="Bogema D.R."/>
        </authorList>
    </citation>
    <scope>NUCLEOTIDE SEQUENCE [LARGE SCALE GENOMIC DNA]</scope>
    <source>
        <strain evidence="7">ATCC PRA-425</strain>
    </source>
</reference>
<evidence type="ECO:0000256" key="4">
    <source>
        <dbReference type="ARBA" id="ARBA00022833"/>
    </source>
</evidence>
<dbReference type="AlphaFoldDB" id="A0A7J6MDC0"/>
<comment type="caution">
    <text evidence="7">The sequence shown here is derived from an EMBL/GenBank/DDBJ whole genome shotgun (WGS) entry which is preliminary data.</text>
</comment>
<dbReference type="GO" id="GO:0008270">
    <property type="term" value="F:zinc ion binding"/>
    <property type="evidence" value="ECO:0007669"/>
    <property type="project" value="UniProtKB-KW"/>
</dbReference>
<keyword evidence="3 5" id="KW-0863">Zinc-finger</keyword>
<dbReference type="GO" id="GO:0003676">
    <property type="term" value="F:nucleic acid binding"/>
    <property type="evidence" value="ECO:0007669"/>
    <property type="project" value="InterPro"/>
</dbReference>
<feature type="domain" description="CCHC-type" evidence="6">
    <location>
        <begin position="358"/>
        <end position="371"/>
    </location>
</feature>
<dbReference type="Pfam" id="PF00098">
    <property type="entry name" value="zf-CCHC"/>
    <property type="match status" value="5"/>
</dbReference>
<sequence>MSTSRERSRSRDGVTERCINCGGRGHTAAQCPSPIMQGEVEGQLQVTSAPPDRTSRTETSRPPFQGKCANCFRYGHRARECPNATTCTKCFQSGHSSKDCPVNQETCGRCRRVGHSAETCPNPILCDKCGEYGHPAVWCGVKCHNCGGTGHMIKQCPEPPLCRICKKAGHKSGECQMRHGRYEIRTDAESPLPLLWHAGVQCLQCLQYGHMARDCPNPRVCHRCGEPGHESRSCPNPLRNRVIVGQYADAAAGRTVVAANVPFGMIQGTGAGRRDSSGVQCLQCLQYGHIARHCPNPRACHRCGMTGHESRMCPQAGQQHNQYGTSGVAAWVCDSTVQCLQCLGFGHMARSCPNRRVCHRCGQPGHESKRCHLGPGPTLVTQTVPSTTQKN</sequence>
<dbReference type="EMBL" id="JAAPAO010000171">
    <property type="protein sequence ID" value="KAF4669407.1"/>
    <property type="molecule type" value="Genomic_DNA"/>
</dbReference>
<dbReference type="SUPFAM" id="SSF57756">
    <property type="entry name" value="Retrovirus zinc finger-like domains"/>
    <property type="match status" value="7"/>
</dbReference>
<dbReference type="Proteomes" id="UP000591131">
    <property type="component" value="Unassembled WGS sequence"/>
</dbReference>
<dbReference type="InterPro" id="IPR001878">
    <property type="entry name" value="Znf_CCHC"/>
</dbReference>
<feature type="domain" description="CCHC-type" evidence="6">
    <location>
        <begin position="67"/>
        <end position="83"/>
    </location>
</feature>
<keyword evidence="4" id="KW-0862">Zinc</keyword>
<dbReference type="InterPro" id="IPR036875">
    <property type="entry name" value="Znf_CCHC_sf"/>
</dbReference>
<feature type="domain" description="CCHC-type" evidence="6">
    <location>
        <begin position="300"/>
        <end position="315"/>
    </location>
</feature>
<keyword evidence="8" id="KW-1185">Reference proteome</keyword>
<dbReference type="OrthoDB" id="313546at2759"/>
<dbReference type="PROSITE" id="PS50158">
    <property type="entry name" value="ZF_CCHC"/>
    <property type="match status" value="9"/>
</dbReference>
<evidence type="ECO:0000256" key="2">
    <source>
        <dbReference type="ARBA" id="ARBA00022737"/>
    </source>
</evidence>
<feature type="domain" description="CCHC-type" evidence="6">
    <location>
        <begin position="17"/>
        <end position="33"/>
    </location>
</feature>
<dbReference type="Gene3D" id="4.10.60.10">
    <property type="entry name" value="Zinc finger, CCHC-type"/>
    <property type="match status" value="6"/>
</dbReference>
<protein>
    <recommendedName>
        <fullName evidence="6">CCHC-type domain-containing protein</fullName>
    </recommendedName>
</protein>
<organism evidence="7 8">
    <name type="scientific">Perkinsus chesapeaki</name>
    <name type="common">Clam parasite</name>
    <name type="synonym">Perkinsus andrewsi</name>
    <dbReference type="NCBI Taxonomy" id="330153"/>
    <lineage>
        <taxon>Eukaryota</taxon>
        <taxon>Sar</taxon>
        <taxon>Alveolata</taxon>
        <taxon>Perkinsozoa</taxon>
        <taxon>Perkinsea</taxon>
        <taxon>Perkinsida</taxon>
        <taxon>Perkinsidae</taxon>
        <taxon>Perkinsus</taxon>
    </lineage>
</organism>
<dbReference type="PANTHER" id="PTHR47103:SF8">
    <property type="entry name" value="DNA-BINDING PROTEIN"/>
    <property type="match status" value="1"/>
</dbReference>
<feature type="domain" description="CCHC-type" evidence="6">
    <location>
        <begin position="202"/>
        <end position="217"/>
    </location>
</feature>
<accession>A0A7J6MDC0</accession>
<keyword evidence="1" id="KW-0479">Metal-binding</keyword>
<keyword evidence="2" id="KW-0677">Repeat</keyword>
<evidence type="ECO:0000256" key="3">
    <source>
        <dbReference type="ARBA" id="ARBA00022771"/>
    </source>
</evidence>
<dbReference type="PANTHER" id="PTHR47103">
    <property type="entry name" value="DNA-BINDING PROTEIN"/>
    <property type="match status" value="1"/>
</dbReference>
<evidence type="ECO:0000313" key="8">
    <source>
        <dbReference type="Proteomes" id="UP000591131"/>
    </source>
</evidence>
<evidence type="ECO:0000256" key="1">
    <source>
        <dbReference type="ARBA" id="ARBA00022723"/>
    </source>
</evidence>
<name>A0A7J6MDC0_PERCH</name>
<evidence type="ECO:0000313" key="7">
    <source>
        <dbReference type="EMBL" id="KAF4669407.1"/>
    </source>
</evidence>
<dbReference type="SMART" id="SM00343">
    <property type="entry name" value="ZnF_C2HC"/>
    <property type="match status" value="13"/>
</dbReference>
<feature type="domain" description="CCHC-type" evidence="6">
    <location>
        <begin position="221"/>
        <end position="236"/>
    </location>
</feature>
<feature type="domain" description="CCHC-type" evidence="6">
    <location>
        <begin position="142"/>
        <end position="158"/>
    </location>
</feature>